<name>A0A6H0UE23_9LACT</name>
<dbReference type="EMBL" id="CP047616">
    <property type="protein sequence ID" value="QIW54381.1"/>
    <property type="molecule type" value="Genomic_DNA"/>
</dbReference>
<dbReference type="AlphaFoldDB" id="A0A6H0UE23"/>
<dbReference type="Proteomes" id="UP000501945">
    <property type="component" value="Chromosome"/>
</dbReference>
<evidence type="ECO:0000313" key="2">
    <source>
        <dbReference type="Proteomes" id="UP000501945"/>
    </source>
</evidence>
<proteinExistence type="predicted"/>
<dbReference type="RefSeq" id="WP_167838970.1">
    <property type="nucleotide sequence ID" value="NZ_CP047616.1"/>
</dbReference>
<gene>
    <name evidence="1" type="ORF">GU336_09670</name>
</gene>
<accession>A0A6H0UE23</accession>
<protein>
    <submittedName>
        <fullName evidence="1">Uncharacterized protein</fullName>
    </submittedName>
</protein>
<reference evidence="1 2" key="1">
    <citation type="submission" date="2019-12" db="EMBL/GenBank/DDBJ databases">
        <title>Whole genome sequences of Lactococcus raffinolactis strains isolated from sewage.</title>
        <authorList>
            <person name="Ybazeta G."/>
            <person name="Ross M."/>
            <person name="Brabant-Kirwan D."/>
            <person name="Saleh M."/>
            <person name="Dillon J.A."/>
            <person name="Splinter K."/>
            <person name="Nokhbeh R."/>
        </authorList>
    </citation>
    <scope>NUCLEOTIDE SEQUENCE [LARGE SCALE GENOMIC DNA]</scope>
    <source>
        <strain evidence="1 2">Lr_19_5</strain>
    </source>
</reference>
<organism evidence="1 2">
    <name type="scientific">Pseudolactococcus raffinolactis</name>
    <dbReference type="NCBI Taxonomy" id="1366"/>
    <lineage>
        <taxon>Bacteria</taxon>
        <taxon>Bacillati</taxon>
        <taxon>Bacillota</taxon>
        <taxon>Bacilli</taxon>
        <taxon>Lactobacillales</taxon>
        <taxon>Streptococcaceae</taxon>
        <taxon>Pseudolactococcus</taxon>
    </lineage>
</organism>
<sequence>MMYAIGMSKDKRAVIDSATQCTTDYFGWRNAFDDMGRDREQFIEEYGFDFMSSHFVIKTCDEVCALLKDCSITNISEGFILAYLQSR</sequence>
<evidence type="ECO:0000313" key="1">
    <source>
        <dbReference type="EMBL" id="QIW54381.1"/>
    </source>
</evidence>